<comment type="subcellular location">
    <subcellularLocation>
        <location evidence="4">Cytoplasm</location>
    </subcellularLocation>
</comment>
<dbReference type="AlphaFoldDB" id="A0A023DWT1"/>
<feature type="domain" description="Translation initiation factor 3 N-terminal" evidence="7">
    <location>
        <begin position="12"/>
        <end position="79"/>
    </location>
</feature>
<dbReference type="PANTHER" id="PTHR10938">
    <property type="entry name" value="TRANSLATION INITIATION FACTOR IF-3"/>
    <property type="match status" value="1"/>
</dbReference>
<dbReference type="InterPro" id="IPR036787">
    <property type="entry name" value="T_IF-3_N_sf"/>
</dbReference>
<evidence type="ECO:0000313" key="9">
    <source>
        <dbReference type="Proteomes" id="UP000024842"/>
    </source>
</evidence>
<organism evidence="8 9">
    <name type="scientific">Holospora elegans E1</name>
    <dbReference type="NCBI Taxonomy" id="1427503"/>
    <lineage>
        <taxon>Bacteria</taxon>
        <taxon>Pseudomonadati</taxon>
        <taxon>Pseudomonadota</taxon>
        <taxon>Alphaproteobacteria</taxon>
        <taxon>Holosporales</taxon>
        <taxon>Holosporaceae</taxon>
        <taxon>Holospora</taxon>
    </lineage>
</organism>
<accession>A0A023DWT1</accession>
<dbReference type="NCBIfam" id="TIGR00168">
    <property type="entry name" value="infC"/>
    <property type="match status" value="1"/>
</dbReference>
<dbReference type="Proteomes" id="UP000024842">
    <property type="component" value="Unassembled WGS sequence"/>
</dbReference>
<proteinExistence type="inferred from homology"/>
<dbReference type="GO" id="GO:0016020">
    <property type="term" value="C:membrane"/>
    <property type="evidence" value="ECO:0007669"/>
    <property type="project" value="TreeGrafter"/>
</dbReference>
<dbReference type="EMBL" id="BAUP01000032">
    <property type="protein sequence ID" value="GAJ45816.1"/>
    <property type="molecule type" value="Genomic_DNA"/>
</dbReference>
<feature type="domain" description="Translation initiation factor 3 C-terminal" evidence="6">
    <location>
        <begin position="87"/>
        <end position="175"/>
    </location>
</feature>
<comment type="similarity">
    <text evidence="1 4">Belongs to the IF-3 family.</text>
</comment>
<dbReference type="HAMAP" id="MF_00080">
    <property type="entry name" value="IF_3"/>
    <property type="match status" value="1"/>
</dbReference>
<dbReference type="InterPro" id="IPR036788">
    <property type="entry name" value="T_IF-3_C_sf"/>
</dbReference>
<dbReference type="InterPro" id="IPR001288">
    <property type="entry name" value="Translation_initiation_fac_3"/>
</dbReference>
<sequence length="194" mass="22267">MEVKSQKSLKCNQEIRASRVRLVSAEGHQLGIFSFRDAIEMARKQNLDLVEIASTAEPPVCKICDYGRMIYQEKKRRAELQKKQQRVSVKEIQLTQKTQENDYKVKLRRAIEFLQEGDKVQLVVQIKGRCQFSDDPLKDPGRLMADRFILDIAGQGKVEQGAKKEGRRVRVVIAPLKDQKKVSSLDEPQENKSV</sequence>
<protein>
    <recommendedName>
        <fullName evidence="4 5">Translation initiation factor IF-3</fullName>
    </recommendedName>
</protein>
<dbReference type="GO" id="GO:0043022">
    <property type="term" value="F:ribosome binding"/>
    <property type="evidence" value="ECO:0007669"/>
    <property type="project" value="TreeGrafter"/>
</dbReference>
<comment type="subunit">
    <text evidence="4">Monomer.</text>
</comment>
<evidence type="ECO:0000313" key="8">
    <source>
        <dbReference type="EMBL" id="GAJ45816.1"/>
    </source>
</evidence>
<evidence type="ECO:0000256" key="3">
    <source>
        <dbReference type="ARBA" id="ARBA00022917"/>
    </source>
</evidence>
<evidence type="ECO:0000256" key="2">
    <source>
        <dbReference type="ARBA" id="ARBA00022540"/>
    </source>
</evidence>
<keyword evidence="3 4" id="KW-0648">Protein biosynthesis</keyword>
<dbReference type="SUPFAM" id="SSF55200">
    <property type="entry name" value="Translation initiation factor IF3, C-terminal domain"/>
    <property type="match status" value="1"/>
</dbReference>
<keyword evidence="4" id="KW-0963">Cytoplasm</keyword>
<name>A0A023DWT1_9PROT</name>
<gene>
    <name evidence="4" type="primary">infC</name>
    <name evidence="8" type="ORF">HE1_00125</name>
</gene>
<dbReference type="Gene3D" id="3.10.20.80">
    <property type="entry name" value="Translation initiation factor 3 (IF-3), N-terminal domain"/>
    <property type="match status" value="1"/>
</dbReference>
<dbReference type="GO" id="GO:0032790">
    <property type="term" value="P:ribosome disassembly"/>
    <property type="evidence" value="ECO:0007669"/>
    <property type="project" value="TreeGrafter"/>
</dbReference>
<dbReference type="InterPro" id="IPR019814">
    <property type="entry name" value="Translation_initiation_fac_3_N"/>
</dbReference>
<dbReference type="RefSeq" id="WP_006304254.1">
    <property type="nucleotide sequence ID" value="NZ_BAUP01000032.1"/>
</dbReference>
<evidence type="ECO:0000256" key="1">
    <source>
        <dbReference type="ARBA" id="ARBA00005439"/>
    </source>
</evidence>
<evidence type="ECO:0000256" key="4">
    <source>
        <dbReference type="HAMAP-Rule" id="MF_00080"/>
    </source>
</evidence>
<evidence type="ECO:0000259" key="6">
    <source>
        <dbReference type="Pfam" id="PF00707"/>
    </source>
</evidence>
<evidence type="ECO:0000259" key="7">
    <source>
        <dbReference type="Pfam" id="PF05198"/>
    </source>
</evidence>
<keyword evidence="2 4" id="KW-0396">Initiation factor</keyword>
<reference evidence="8 9" key="1">
    <citation type="journal article" date="2014" name="FEMS Microbiol. Lett.">
        <title>Draft genome sequences of three Holospora species (Holospora obtusa, Holospora undulata, and Holospora elegans), endonuclear symbiotic bacteria of the ciliate Paramecium caudatum.</title>
        <authorList>
            <person name="Dohra H."/>
            <person name="Tanaka K."/>
            <person name="Suzuki T."/>
            <person name="Fujishima M."/>
            <person name="Suzuki H."/>
        </authorList>
    </citation>
    <scope>NUCLEOTIDE SEQUENCE [LARGE SCALE GENOMIC DNA]</scope>
    <source>
        <strain evidence="8 9">E1</strain>
    </source>
</reference>
<dbReference type="SUPFAM" id="SSF54364">
    <property type="entry name" value="Translation initiation factor IF3, N-terminal domain"/>
    <property type="match status" value="1"/>
</dbReference>
<dbReference type="Pfam" id="PF00707">
    <property type="entry name" value="IF3_C"/>
    <property type="match status" value="1"/>
</dbReference>
<dbReference type="InterPro" id="IPR019815">
    <property type="entry name" value="Translation_initiation_fac_3_C"/>
</dbReference>
<comment type="caution">
    <text evidence="8">The sequence shown here is derived from an EMBL/GenBank/DDBJ whole genome shotgun (WGS) entry which is preliminary data.</text>
</comment>
<dbReference type="STRING" id="1427503.HE1_00125"/>
<comment type="function">
    <text evidence="4">IF-3 binds to the 30S ribosomal subunit and shifts the equilibrium between 70S ribosomes and their 50S and 30S subunits in favor of the free subunits, thus enhancing the availability of 30S subunits on which protein synthesis initiation begins.</text>
</comment>
<evidence type="ECO:0000256" key="5">
    <source>
        <dbReference type="NCBIfam" id="TIGR00168"/>
    </source>
</evidence>
<dbReference type="Pfam" id="PF05198">
    <property type="entry name" value="IF3_N"/>
    <property type="match status" value="1"/>
</dbReference>
<dbReference type="Gene3D" id="3.30.110.10">
    <property type="entry name" value="Translation initiation factor 3 (IF-3), C-terminal domain"/>
    <property type="match status" value="1"/>
</dbReference>
<dbReference type="PANTHER" id="PTHR10938:SF0">
    <property type="entry name" value="TRANSLATION INITIATION FACTOR IF-3, MITOCHONDRIAL"/>
    <property type="match status" value="1"/>
</dbReference>
<dbReference type="GO" id="GO:0005829">
    <property type="term" value="C:cytosol"/>
    <property type="evidence" value="ECO:0007669"/>
    <property type="project" value="TreeGrafter"/>
</dbReference>
<dbReference type="GO" id="GO:0003743">
    <property type="term" value="F:translation initiation factor activity"/>
    <property type="evidence" value="ECO:0007669"/>
    <property type="project" value="UniProtKB-UniRule"/>
</dbReference>
<keyword evidence="9" id="KW-1185">Reference proteome</keyword>